<dbReference type="Pfam" id="PF03062">
    <property type="entry name" value="MBOAT"/>
    <property type="match status" value="1"/>
</dbReference>
<dbReference type="InterPro" id="IPR049941">
    <property type="entry name" value="LPLAT_7/PORCN-like"/>
</dbReference>
<feature type="transmembrane region" description="Helical" evidence="11">
    <location>
        <begin position="107"/>
        <end position="128"/>
    </location>
</feature>
<comment type="caution">
    <text evidence="12">The sequence shown here is derived from an EMBL/GenBank/DDBJ whole genome shotgun (WGS) entry which is preliminary data.</text>
</comment>
<evidence type="ECO:0000256" key="3">
    <source>
        <dbReference type="ARBA" id="ARBA00010323"/>
    </source>
</evidence>
<proteinExistence type="inferred from homology"/>
<keyword evidence="6 11" id="KW-1133">Transmembrane helix</keyword>
<dbReference type="EMBL" id="JAKMXF010000318">
    <property type="protein sequence ID" value="KAI6649813.1"/>
    <property type="molecule type" value="Genomic_DNA"/>
</dbReference>
<organism evidence="12 13">
    <name type="scientific">Oopsacas minuta</name>
    <dbReference type="NCBI Taxonomy" id="111878"/>
    <lineage>
        <taxon>Eukaryota</taxon>
        <taxon>Metazoa</taxon>
        <taxon>Porifera</taxon>
        <taxon>Hexactinellida</taxon>
        <taxon>Hexasterophora</taxon>
        <taxon>Lyssacinosida</taxon>
        <taxon>Leucopsacidae</taxon>
        <taxon>Oopsacas</taxon>
    </lineage>
</organism>
<feature type="transmembrane region" description="Helical" evidence="11">
    <location>
        <begin position="311"/>
        <end position="333"/>
    </location>
</feature>
<feature type="transmembrane region" description="Helical" evidence="11">
    <location>
        <begin position="149"/>
        <end position="170"/>
    </location>
</feature>
<feature type="transmembrane region" description="Helical" evidence="11">
    <location>
        <begin position="380"/>
        <end position="405"/>
    </location>
</feature>
<dbReference type="AlphaFoldDB" id="A0AAV7JLH5"/>
<evidence type="ECO:0000256" key="10">
    <source>
        <dbReference type="ARBA" id="ARBA00093678"/>
    </source>
</evidence>
<dbReference type="PANTHER" id="PTHR13906">
    <property type="entry name" value="PORCUPINE"/>
    <property type="match status" value="1"/>
</dbReference>
<keyword evidence="13" id="KW-1185">Reference proteome</keyword>
<dbReference type="PANTHER" id="PTHR13906:SF16">
    <property type="entry name" value="LYSOPHOSPHOLIPID ACYLTRANSFERASE 7"/>
    <property type="match status" value="1"/>
</dbReference>
<evidence type="ECO:0000256" key="9">
    <source>
        <dbReference type="ARBA" id="ARBA00025707"/>
    </source>
</evidence>
<feature type="transmembrane region" description="Helical" evidence="11">
    <location>
        <begin position="206"/>
        <end position="224"/>
    </location>
</feature>
<evidence type="ECO:0000256" key="1">
    <source>
        <dbReference type="ARBA" id="ARBA00004141"/>
    </source>
</evidence>
<dbReference type="GO" id="GO:0006661">
    <property type="term" value="P:phosphatidylinositol biosynthetic process"/>
    <property type="evidence" value="ECO:0007669"/>
    <property type="project" value="TreeGrafter"/>
</dbReference>
<dbReference type="GO" id="GO:0044233">
    <property type="term" value="C:mitochondria-associated endoplasmic reticulum membrane contact site"/>
    <property type="evidence" value="ECO:0007669"/>
    <property type="project" value="TreeGrafter"/>
</dbReference>
<name>A0AAV7JLH5_9METZ</name>
<evidence type="ECO:0000256" key="2">
    <source>
        <dbReference type="ARBA" id="ARBA00005074"/>
    </source>
</evidence>
<comment type="pathway">
    <text evidence="2">Lipid metabolism; phospholipid metabolism.</text>
</comment>
<keyword evidence="7 11" id="KW-0472">Membrane</keyword>
<dbReference type="GO" id="GO:0030258">
    <property type="term" value="P:lipid modification"/>
    <property type="evidence" value="ECO:0007669"/>
    <property type="project" value="TreeGrafter"/>
</dbReference>
<feature type="transmembrane region" description="Helical" evidence="11">
    <location>
        <begin position="345"/>
        <end position="368"/>
    </location>
</feature>
<keyword evidence="5 11" id="KW-0812">Transmembrane</keyword>
<evidence type="ECO:0000256" key="4">
    <source>
        <dbReference type="ARBA" id="ARBA00022679"/>
    </source>
</evidence>
<gene>
    <name evidence="12" type="ORF">LOD99_6602</name>
</gene>
<evidence type="ECO:0000256" key="11">
    <source>
        <dbReference type="SAM" id="Phobius"/>
    </source>
</evidence>
<dbReference type="GO" id="GO:0016020">
    <property type="term" value="C:membrane"/>
    <property type="evidence" value="ECO:0007669"/>
    <property type="project" value="UniProtKB-SubCell"/>
</dbReference>
<dbReference type="GO" id="GO:0071617">
    <property type="term" value="F:lysophospholipid acyltransferase activity"/>
    <property type="evidence" value="ECO:0007669"/>
    <property type="project" value="TreeGrafter"/>
</dbReference>
<keyword evidence="4" id="KW-0808">Transferase</keyword>
<evidence type="ECO:0000313" key="12">
    <source>
        <dbReference type="EMBL" id="KAI6649813.1"/>
    </source>
</evidence>
<evidence type="ECO:0000256" key="5">
    <source>
        <dbReference type="ARBA" id="ARBA00022692"/>
    </source>
</evidence>
<dbReference type="InterPro" id="IPR004299">
    <property type="entry name" value="MBOAT_fam"/>
</dbReference>
<dbReference type="Proteomes" id="UP001165289">
    <property type="component" value="Unassembled WGS sequence"/>
</dbReference>
<comment type="subcellular location">
    <subcellularLocation>
        <location evidence="1">Membrane</location>
        <topology evidence="1">Multi-pass membrane protein</topology>
    </subcellularLocation>
</comment>
<comment type="pathway">
    <text evidence="9">Phospholipid metabolism.</text>
</comment>
<evidence type="ECO:0000256" key="7">
    <source>
        <dbReference type="ARBA" id="ARBA00023136"/>
    </source>
</evidence>
<protein>
    <recommendedName>
        <fullName evidence="10">Lysophospholipid acyltransferase 7</fullName>
    </recommendedName>
</protein>
<sequence length="413" mass="48157">MLASLTNFILSGESLSDAFGYKDDYLYISFLFLCLPLGWINRCSYLFGLPPFSKLANAVQLLLTLRLVSLAADTREYLSGPLSKIDLFPNNYSRFLDHQQGSLLSRFFQYTCFSYCFLGLFTGPFFRAKTYNDMICNPNLYRIPYRHGLIKVIFYLPLYISVHLILAKLFPFDFVGTEEYYAHEWGALFRLAYFVPYCVAFRWRFYIAWTISVASCILAGLGAYPESAKCRPGIGPTCNPKTEDNTVDYKTVENLEVWEIETSTTIDGPLQHWNMTVQSFFYYYIYKSFPNRTFGRLVTFALSAYWHGLNLGYYIAFFMFMFCITAQYCFIRFTQPLRVKGTEKVWLVLDFLCAWRAYEYNGFAFLLLTPEKIFRAWASVYYIGHYITVVWVLIGAFQLLFGTLFMKSKKKLA</sequence>
<accession>A0AAV7JLH5</accession>
<evidence type="ECO:0000256" key="6">
    <source>
        <dbReference type="ARBA" id="ARBA00022989"/>
    </source>
</evidence>
<reference evidence="12 13" key="1">
    <citation type="journal article" date="2023" name="BMC Biol.">
        <title>The compact genome of the sponge Oopsacas minuta (Hexactinellida) is lacking key metazoan core genes.</title>
        <authorList>
            <person name="Santini S."/>
            <person name="Schenkelaars Q."/>
            <person name="Jourda C."/>
            <person name="Duchesne M."/>
            <person name="Belahbib H."/>
            <person name="Rocher C."/>
            <person name="Selva M."/>
            <person name="Riesgo A."/>
            <person name="Vervoort M."/>
            <person name="Leys S.P."/>
            <person name="Kodjabachian L."/>
            <person name="Le Bivic A."/>
            <person name="Borchiellini C."/>
            <person name="Claverie J.M."/>
            <person name="Renard E."/>
        </authorList>
    </citation>
    <scope>NUCLEOTIDE SEQUENCE [LARGE SCALE GENOMIC DNA]</scope>
    <source>
        <strain evidence="12">SPO-2</strain>
    </source>
</reference>
<keyword evidence="8 12" id="KW-0012">Acyltransferase</keyword>
<feature type="transmembrane region" description="Helical" evidence="11">
    <location>
        <begin position="182"/>
        <end position="199"/>
    </location>
</feature>
<evidence type="ECO:0000313" key="13">
    <source>
        <dbReference type="Proteomes" id="UP001165289"/>
    </source>
</evidence>
<comment type="similarity">
    <text evidence="3">Belongs to the membrane-bound acyltransferase family.</text>
</comment>
<feature type="transmembrane region" description="Helical" evidence="11">
    <location>
        <begin position="25"/>
        <end position="43"/>
    </location>
</feature>
<evidence type="ECO:0000256" key="8">
    <source>
        <dbReference type="ARBA" id="ARBA00023315"/>
    </source>
</evidence>